<sequence>MLTAIIVVCYLITIAAVIDAIRRPSYAWVEADRNRAYWISGLVFGLLFLPVGILLAIAYAAGVLPRMTESTGSDAFRRRP</sequence>
<protein>
    <recommendedName>
        <fullName evidence="4">DUF2516 family protein</fullName>
    </recommendedName>
</protein>
<keyword evidence="1" id="KW-0472">Membrane</keyword>
<evidence type="ECO:0008006" key="4">
    <source>
        <dbReference type="Google" id="ProtNLM"/>
    </source>
</evidence>
<keyword evidence="3" id="KW-1185">Reference proteome</keyword>
<dbReference type="OrthoDB" id="9853660at2"/>
<gene>
    <name evidence="2" type="ORF">E0H75_31685</name>
</gene>
<proteinExistence type="predicted"/>
<comment type="caution">
    <text evidence="2">The sequence shown here is derived from an EMBL/GenBank/DDBJ whole genome shotgun (WGS) entry which is preliminary data.</text>
</comment>
<keyword evidence="1" id="KW-1133">Transmembrane helix</keyword>
<evidence type="ECO:0000313" key="3">
    <source>
        <dbReference type="Proteomes" id="UP000293342"/>
    </source>
</evidence>
<keyword evidence="1" id="KW-0812">Transmembrane</keyword>
<reference evidence="2 3" key="1">
    <citation type="submission" date="2019-02" db="EMBL/GenBank/DDBJ databases">
        <title>Kribbella capetownensis sp. nov. and Kribbella speibonae sp. nov., isolated from soil.</title>
        <authorList>
            <person name="Curtis S.M."/>
            <person name="Norton I."/>
            <person name="Everest G.J."/>
            <person name="Meyers P.R."/>
        </authorList>
    </citation>
    <scope>NUCLEOTIDE SEQUENCE [LARGE SCALE GENOMIC DNA]</scope>
    <source>
        <strain evidence="2 3">YM53</strain>
    </source>
</reference>
<evidence type="ECO:0000256" key="1">
    <source>
        <dbReference type="SAM" id="Phobius"/>
    </source>
</evidence>
<dbReference type="EMBL" id="SJKD01000008">
    <property type="protein sequence ID" value="TCC45075.1"/>
    <property type="molecule type" value="Genomic_DNA"/>
</dbReference>
<dbReference type="Proteomes" id="UP000293342">
    <property type="component" value="Unassembled WGS sequence"/>
</dbReference>
<feature type="transmembrane region" description="Helical" evidence="1">
    <location>
        <begin position="36"/>
        <end position="61"/>
    </location>
</feature>
<accession>A0A4R0JSJ9</accession>
<dbReference type="RefSeq" id="WP_131517378.1">
    <property type="nucleotide sequence ID" value="NZ_SJKD01000008.1"/>
</dbReference>
<dbReference type="AlphaFoldDB" id="A0A4R0JSJ9"/>
<name>A0A4R0JSJ9_9ACTN</name>
<organism evidence="2 3">
    <name type="scientific">Kribbella capetownensis</name>
    <dbReference type="NCBI Taxonomy" id="1572659"/>
    <lineage>
        <taxon>Bacteria</taxon>
        <taxon>Bacillati</taxon>
        <taxon>Actinomycetota</taxon>
        <taxon>Actinomycetes</taxon>
        <taxon>Propionibacteriales</taxon>
        <taxon>Kribbellaceae</taxon>
        <taxon>Kribbella</taxon>
    </lineage>
</organism>
<evidence type="ECO:0000313" key="2">
    <source>
        <dbReference type="EMBL" id="TCC45075.1"/>
    </source>
</evidence>